<protein>
    <submittedName>
        <fullName evidence="1">Uncharacterized protein</fullName>
    </submittedName>
</protein>
<keyword evidence="2" id="KW-1185">Reference proteome</keyword>
<proteinExistence type="predicted"/>
<dbReference type="AlphaFoldDB" id="A0A1Y5XTM2"/>
<organism evidence="1 2">
    <name type="scientific">Kibdelosporangium aridum</name>
    <dbReference type="NCBI Taxonomy" id="2030"/>
    <lineage>
        <taxon>Bacteria</taxon>
        <taxon>Bacillati</taxon>
        <taxon>Actinomycetota</taxon>
        <taxon>Actinomycetes</taxon>
        <taxon>Pseudonocardiales</taxon>
        <taxon>Pseudonocardiaceae</taxon>
        <taxon>Kibdelosporangium</taxon>
    </lineage>
</organism>
<evidence type="ECO:0000313" key="1">
    <source>
        <dbReference type="EMBL" id="SMD13816.1"/>
    </source>
</evidence>
<sequence>MTETGPLAQQLMSIMASRLLDPLEILLAEDPLAGSSIGTDPVSDLRERCEQAAESWAARLLGPQGNYAVASIIGALYPGDDAFDPPADWWRTPLGQVVLLQMGFPGREAVSYSLAGAMLGVTRQGVHDLVTRNKLARHPDGGVTVTSIRERIQLRGQRK</sequence>
<dbReference type="OrthoDB" id="4546154at2"/>
<evidence type="ECO:0000313" key="2">
    <source>
        <dbReference type="Proteomes" id="UP000192674"/>
    </source>
</evidence>
<reference evidence="1 2" key="1">
    <citation type="submission" date="2017-04" db="EMBL/GenBank/DDBJ databases">
        <authorList>
            <person name="Afonso C.L."/>
            <person name="Miller P.J."/>
            <person name="Scott M.A."/>
            <person name="Spackman E."/>
            <person name="Goraichik I."/>
            <person name="Dimitrov K.M."/>
            <person name="Suarez D.L."/>
            <person name="Swayne D.E."/>
        </authorList>
    </citation>
    <scope>NUCLEOTIDE SEQUENCE [LARGE SCALE GENOMIC DNA]</scope>
    <source>
        <strain evidence="1 2">DSM 43828</strain>
    </source>
</reference>
<gene>
    <name evidence="1" type="ORF">SAMN05661093_04921</name>
</gene>
<dbReference type="RefSeq" id="WP_033383277.1">
    <property type="nucleotide sequence ID" value="NZ_FWXV01000004.1"/>
</dbReference>
<accession>A0A1Y5XTM2</accession>
<dbReference type="Proteomes" id="UP000192674">
    <property type="component" value="Unassembled WGS sequence"/>
</dbReference>
<name>A0A1Y5XTM2_KIBAR</name>
<dbReference type="EMBL" id="FWXV01000004">
    <property type="protein sequence ID" value="SMD13816.1"/>
    <property type="molecule type" value="Genomic_DNA"/>
</dbReference>